<accession>A0AAD7RK93</accession>
<protein>
    <submittedName>
        <fullName evidence="2">Uncharacterized protein</fullName>
    </submittedName>
</protein>
<comment type="caution">
    <text evidence="2">The sequence shown here is derived from an EMBL/GenBank/DDBJ whole genome shotgun (WGS) entry which is preliminary data.</text>
</comment>
<sequence>MLSKANLHQRSNEIEFPPMSPHQPTLRAPLSRPHPEEQAPQPGSPVPPDSLIRMTDGQNSGSTKAPAASWVLEIAVL</sequence>
<evidence type="ECO:0000313" key="2">
    <source>
        <dbReference type="EMBL" id="KAJ8385432.1"/>
    </source>
</evidence>
<proteinExistence type="predicted"/>
<evidence type="ECO:0000313" key="3">
    <source>
        <dbReference type="Proteomes" id="UP001221898"/>
    </source>
</evidence>
<name>A0AAD7RK93_9TELE</name>
<reference evidence="2" key="1">
    <citation type="journal article" date="2023" name="Science">
        <title>Genome structures resolve the early diversification of teleost fishes.</title>
        <authorList>
            <person name="Parey E."/>
            <person name="Louis A."/>
            <person name="Montfort J."/>
            <person name="Bouchez O."/>
            <person name="Roques C."/>
            <person name="Iampietro C."/>
            <person name="Lluch J."/>
            <person name="Castinel A."/>
            <person name="Donnadieu C."/>
            <person name="Desvignes T."/>
            <person name="Floi Bucao C."/>
            <person name="Jouanno E."/>
            <person name="Wen M."/>
            <person name="Mejri S."/>
            <person name="Dirks R."/>
            <person name="Jansen H."/>
            <person name="Henkel C."/>
            <person name="Chen W.J."/>
            <person name="Zahm M."/>
            <person name="Cabau C."/>
            <person name="Klopp C."/>
            <person name="Thompson A.W."/>
            <person name="Robinson-Rechavi M."/>
            <person name="Braasch I."/>
            <person name="Lecointre G."/>
            <person name="Bobe J."/>
            <person name="Postlethwait J.H."/>
            <person name="Berthelot C."/>
            <person name="Roest Crollius H."/>
            <person name="Guiguen Y."/>
        </authorList>
    </citation>
    <scope>NUCLEOTIDE SEQUENCE</scope>
    <source>
        <strain evidence="2">NC1722</strain>
    </source>
</reference>
<keyword evidence="3" id="KW-1185">Reference proteome</keyword>
<dbReference type="AlphaFoldDB" id="A0AAD7RK93"/>
<feature type="region of interest" description="Disordered" evidence="1">
    <location>
        <begin position="1"/>
        <end position="68"/>
    </location>
</feature>
<evidence type="ECO:0000256" key="1">
    <source>
        <dbReference type="SAM" id="MobiDB-lite"/>
    </source>
</evidence>
<organism evidence="2 3">
    <name type="scientific">Aldrovandia affinis</name>
    <dbReference type="NCBI Taxonomy" id="143900"/>
    <lineage>
        <taxon>Eukaryota</taxon>
        <taxon>Metazoa</taxon>
        <taxon>Chordata</taxon>
        <taxon>Craniata</taxon>
        <taxon>Vertebrata</taxon>
        <taxon>Euteleostomi</taxon>
        <taxon>Actinopterygii</taxon>
        <taxon>Neopterygii</taxon>
        <taxon>Teleostei</taxon>
        <taxon>Notacanthiformes</taxon>
        <taxon>Halosauridae</taxon>
        <taxon>Aldrovandia</taxon>
    </lineage>
</organism>
<gene>
    <name evidence="2" type="ORF">AAFF_G00189580</name>
</gene>
<dbReference type="EMBL" id="JAINUG010000251">
    <property type="protein sequence ID" value="KAJ8385432.1"/>
    <property type="molecule type" value="Genomic_DNA"/>
</dbReference>
<dbReference type="Proteomes" id="UP001221898">
    <property type="component" value="Unassembled WGS sequence"/>
</dbReference>